<comment type="caution">
    <text evidence="1">The sequence shown here is derived from an EMBL/GenBank/DDBJ whole genome shotgun (WGS) entry which is preliminary data.</text>
</comment>
<sequence>MGFSGNVVDKGIKLIGNLVKKSSELTGTFIGILKEKIFKQPGEKDKFSTKGRITGRVLKRDIDKVGEKSAVIVDKGVEVIGKYIRKAIIIFLKGLNQAAKTTYEGTEKLKNSFYEYNKSKEKVNNKNNKDKKINDMDMTIVESEKIKEFIHINKNHNEYESATCC</sequence>
<protein>
    <submittedName>
        <fullName evidence="1">Uncharacterized protein</fullName>
    </submittedName>
</protein>
<dbReference type="Proteomes" id="UP000430345">
    <property type="component" value="Unassembled WGS sequence"/>
</dbReference>
<evidence type="ECO:0000313" key="1">
    <source>
        <dbReference type="EMBL" id="MPQ43620.1"/>
    </source>
</evidence>
<evidence type="ECO:0000313" key="2">
    <source>
        <dbReference type="Proteomes" id="UP000430345"/>
    </source>
</evidence>
<proteinExistence type="predicted"/>
<dbReference type="EMBL" id="WHJC01000086">
    <property type="protein sequence ID" value="MPQ43620.1"/>
    <property type="molecule type" value="Genomic_DNA"/>
</dbReference>
<dbReference type="OrthoDB" id="10014141at2"/>
<dbReference type="AlphaFoldDB" id="A0A6I1MKS0"/>
<gene>
    <name evidence="1" type="ORF">GBZ86_07595</name>
</gene>
<accession>A0A6I1MKS0</accession>
<name>A0A6I1MKS0_9CLOT</name>
<dbReference type="RefSeq" id="WP_152889304.1">
    <property type="nucleotide sequence ID" value="NZ_WHJC01000086.1"/>
</dbReference>
<reference evidence="1 2" key="1">
    <citation type="submission" date="2019-10" db="EMBL/GenBank/DDBJ databases">
        <title>The Genome Sequence of Clostridium tarantellae Isolated from Fish Brain.</title>
        <authorList>
            <person name="Bano L."/>
            <person name="Kiel M."/>
            <person name="Sales G."/>
            <person name="Doxey A.C."/>
            <person name="Mansfield M.J."/>
            <person name="Schiavone M."/>
            <person name="Rossetto O."/>
            <person name="Pirazzini M."/>
            <person name="Dobrindt U."/>
            <person name="Montecucco C."/>
        </authorList>
    </citation>
    <scope>NUCLEOTIDE SEQUENCE [LARGE SCALE GENOMIC DNA]</scope>
    <source>
        <strain evidence="1 2">DSM 3997</strain>
    </source>
</reference>
<organism evidence="1 2">
    <name type="scientific">Clostridium tarantellae</name>
    <dbReference type="NCBI Taxonomy" id="39493"/>
    <lineage>
        <taxon>Bacteria</taxon>
        <taxon>Bacillati</taxon>
        <taxon>Bacillota</taxon>
        <taxon>Clostridia</taxon>
        <taxon>Eubacteriales</taxon>
        <taxon>Clostridiaceae</taxon>
        <taxon>Clostridium</taxon>
    </lineage>
</organism>
<keyword evidence="2" id="KW-1185">Reference proteome</keyword>